<organism evidence="2 3">
    <name type="scientific">Verticillium longisporum</name>
    <name type="common">Verticillium dahliae var. longisporum</name>
    <dbReference type="NCBI Taxonomy" id="100787"/>
    <lineage>
        <taxon>Eukaryota</taxon>
        <taxon>Fungi</taxon>
        <taxon>Dikarya</taxon>
        <taxon>Ascomycota</taxon>
        <taxon>Pezizomycotina</taxon>
        <taxon>Sordariomycetes</taxon>
        <taxon>Hypocreomycetidae</taxon>
        <taxon>Glomerellales</taxon>
        <taxon>Plectosphaerellaceae</taxon>
        <taxon>Verticillium</taxon>
    </lineage>
</organism>
<dbReference type="Proteomes" id="UP000044602">
    <property type="component" value="Unassembled WGS sequence"/>
</dbReference>
<reference evidence="2 3" key="1">
    <citation type="submission" date="2015-05" db="EMBL/GenBank/DDBJ databases">
        <authorList>
            <person name="Wang D.B."/>
            <person name="Wang M."/>
        </authorList>
    </citation>
    <scope>NUCLEOTIDE SEQUENCE [LARGE SCALE GENOMIC DNA]</scope>
    <source>
        <strain evidence="2">VL1</strain>
    </source>
</reference>
<feature type="non-terminal residue" evidence="2">
    <location>
        <position position="103"/>
    </location>
</feature>
<evidence type="ECO:0000313" key="3">
    <source>
        <dbReference type="Proteomes" id="UP000044602"/>
    </source>
</evidence>
<feature type="region of interest" description="Disordered" evidence="1">
    <location>
        <begin position="1"/>
        <end position="103"/>
    </location>
</feature>
<feature type="compositionally biased region" description="Basic residues" evidence="1">
    <location>
        <begin position="83"/>
        <end position="103"/>
    </location>
</feature>
<dbReference type="EMBL" id="CVQH01024254">
    <property type="protein sequence ID" value="CRK36669.1"/>
    <property type="molecule type" value="Genomic_DNA"/>
</dbReference>
<feature type="non-terminal residue" evidence="2">
    <location>
        <position position="1"/>
    </location>
</feature>
<evidence type="ECO:0000256" key="1">
    <source>
        <dbReference type="SAM" id="MobiDB-lite"/>
    </source>
</evidence>
<proteinExistence type="predicted"/>
<feature type="compositionally biased region" description="Basic residues" evidence="1">
    <location>
        <begin position="26"/>
        <end position="39"/>
    </location>
</feature>
<keyword evidence="3" id="KW-1185">Reference proteome</keyword>
<protein>
    <submittedName>
        <fullName evidence="2">Uncharacterized protein</fullName>
    </submittedName>
</protein>
<name>A0A0G4MR78_VERLO</name>
<dbReference type="AlphaFoldDB" id="A0A0G4MR78"/>
<evidence type="ECO:0000313" key="2">
    <source>
        <dbReference type="EMBL" id="CRK36669.1"/>
    </source>
</evidence>
<sequence>PRAQPARHNRDADLVLPTHCLEAPSPRRRGRAGRRKLGPRRQAPAREPRRWPRRRRLRAPLRPPTRLGRRVHHCRRAREAGPRRHSRHSLLRRRRRPAKRPVP</sequence>
<gene>
    <name evidence="2" type="ORF">BN1708_020062</name>
</gene>
<accession>A0A0G4MR78</accession>
<feature type="compositionally biased region" description="Basic residues" evidence="1">
    <location>
        <begin position="67"/>
        <end position="76"/>
    </location>
</feature>